<evidence type="ECO:0000313" key="1">
    <source>
        <dbReference type="EMBL" id="NOJ43953.1"/>
    </source>
</evidence>
<dbReference type="EMBL" id="JAAVLX010000012">
    <property type="protein sequence ID" value="NOJ43953.1"/>
    <property type="molecule type" value="Genomic_DNA"/>
</dbReference>
<protein>
    <recommendedName>
        <fullName evidence="3">Transposase</fullName>
    </recommendedName>
</protein>
<dbReference type="AlphaFoldDB" id="A0A7Y4GXV3"/>
<reference evidence="1 2" key="1">
    <citation type="submission" date="2020-03" db="EMBL/GenBank/DDBJ databases">
        <title>Bradyrhizobium diversity isolated from nodules of Indigofera sp.</title>
        <authorList>
            <person name="Klepa M."/>
            <person name="Helene L."/>
            <person name="Hungria M."/>
        </authorList>
    </citation>
    <scope>NUCLEOTIDE SEQUENCE [LARGE SCALE GENOMIC DNA]</scope>
    <source>
        <strain evidence="1 2">WSM 1791</strain>
    </source>
</reference>
<name>A0A7Y4GXV3_9BRAD</name>
<organism evidence="1 2">
    <name type="scientific">Bradyrhizobium australiense</name>
    <dbReference type="NCBI Taxonomy" id="2721161"/>
    <lineage>
        <taxon>Bacteria</taxon>
        <taxon>Pseudomonadati</taxon>
        <taxon>Pseudomonadota</taxon>
        <taxon>Alphaproteobacteria</taxon>
        <taxon>Hyphomicrobiales</taxon>
        <taxon>Nitrobacteraceae</taxon>
        <taxon>Bradyrhizobium</taxon>
    </lineage>
</organism>
<evidence type="ECO:0000313" key="2">
    <source>
        <dbReference type="Proteomes" id="UP000544122"/>
    </source>
</evidence>
<accession>A0A7Y4GXV3</accession>
<dbReference type="Proteomes" id="UP000544122">
    <property type="component" value="Unassembled WGS sequence"/>
</dbReference>
<sequence length="34" mass="3716">MAFALQQAEGGISVAEICRKVGSVRRPNQLEEEV</sequence>
<comment type="caution">
    <text evidence="1">The sequence shown here is derived from an EMBL/GenBank/DDBJ whole genome shotgun (WGS) entry which is preliminary data.</text>
</comment>
<keyword evidence="2" id="KW-1185">Reference proteome</keyword>
<proteinExistence type="predicted"/>
<evidence type="ECO:0008006" key="3">
    <source>
        <dbReference type="Google" id="ProtNLM"/>
    </source>
</evidence>
<gene>
    <name evidence="1" type="ORF">HCN58_31160</name>
</gene>